<dbReference type="Pfam" id="PF11751">
    <property type="entry name" value="PorP_SprF"/>
    <property type="match status" value="1"/>
</dbReference>
<dbReference type="Proteomes" id="UP000030185">
    <property type="component" value="Unassembled WGS sequence"/>
</dbReference>
<proteinExistence type="predicted"/>
<feature type="signal peptide" evidence="1">
    <location>
        <begin position="1"/>
        <end position="20"/>
    </location>
</feature>
<keyword evidence="1" id="KW-0732">Signal</keyword>
<keyword evidence="3" id="KW-1185">Reference proteome</keyword>
<dbReference type="InterPro" id="IPR019861">
    <property type="entry name" value="PorP/SprF_Bacteroidetes"/>
</dbReference>
<evidence type="ECO:0000313" key="2">
    <source>
        <dbReference type="EMBL" id="GAL85683.1"/>
    </source>
</evidence>
<accession>A0A098LHS6</accession>
<evidence type="ECO:0000256" key="1">
    <source>
        <dbReference type="SAM" id="SignalP"/>
    </source>
</evidence>
<dbReference type="eggNOG" id="COG4772">
    <property type="taxonomic scope" value="Bacteria"/>
</dbReference>
<dbReference type="RefSeq" id="WP_052430210.1">
    <property type="nucleotide sequence ID" value="NZ_BBLT01000005.1"/>
</dbReference>
<gene>
    <name evidence="2" type="ORF">MYP_2912</name>
</gene>
<sequence>MIIRLKIVFFILFAISWNGAAGQDIQFSQFYGAPLYVNPAFAGSTHKTRLVLHQRIQWPKLDGKYITSLFSADTYFSKYRSGLGLQVYKDWQGSNTINSTDVSLSYSYEIFLTSKIVVRPGLQLGYISRTLDYSDLAFSYQYDNNGNIAPGFDNGKIKKQFMDLSTGAVIYTENLWVGFAANHINTPNQSFVNGNAPLPAKYSFTAGYQINFSRRPDKSTLQEEKQISLIPTVHYKFQGKSDQTDLGVYGVYDQLIAGFWYRGIPGLKRYKKGVQNNESIVGLVGWKYNNLAITYSYDFIVSRLAPARSGGAHEINLTYIFNKRKKIKPMRRMPCPHFYKSF</sequence>
<organism evidence="2 3">
    <name type="scientific">Sporocytophaga myxococcoides</name>
    <dbReference type="NCBI Taxonomy" id="153721"/>
    <lineage>
        <taxon>Bacteria</taxon>
        <taxon>Pseudomonadati</taxon>
        <taxon>Bacteroidota</taxon>
        <taxon>Cytophagia</taxon>
        <taxon>Cytophagales</taxon>
        <taxon>Cytophagaceae</taxon>
        <taxon>Sporocytophaga</taxon>
    </lineage>
</organism>
<dbReference type="AlphaFoldDB" id="A0A098LHS6"/>
<name>A0A098LHS6_9BACT</name>
<reference evidence="2 3" key="1">
    <citation type="submission" date="2014-09" db="EMBL/GenBank/DDBJ databases">
        <title>Sporocytophaga myxococcoides PG-01 genome sequencing.</title>
        <authorList>
            <person name="Liu L."/>
            <person name="Gao P.J."/>
            <person name="Chen G.J."/>
            <person name="Wang L.S."/>
        </authorList>
    </citation>
    <scope>NUCLEOTIDE SEQUENCE [LARGE SCALE GENOMIC DNA]</scope>
    <source>
        <strain evidence="2 3">PG-01</strain>
    </source>
</reference>
<dbReference type="NCBIfam" id="TIGR03519">
    <property type="entry name" value="T9SS_PorP_fam"/>
    <property type="match status" value="1"/>
</dbReference>
<protein>
    <recommendedName>
        <fullName evidence="4">Bacteroidetes-specific membrane protein</fullName>
    </recommendedName>
</protein>
<comment type="caution">
    <text evidence="2">The sequence shown here is derived from an EMBL/GenBank/DDBJ whole genome shotgun (WGS) entry which is preliminary data.</text>
</comment>
<dbReference type="EMBL" id="BBLT01000005">
    <property type="protein sequence ID" value="GAL85683.1"/>
    <property type="molecule type" value="Genomic_DNA"/>
</dbReference>
<evidence type="ECO:0008006" key="4">
    <source>
        <dbReference type="Google" id="ProtNLM"/>
    </source>
</evidence>
<dbReference type="STRING" id="153721.MYP_2912"/>
<evidence type="ECO:0000313" key="3">
    <source>
        <dbReference type="Proteomes" id="UP000030185"/>
    </source>
</evidence>
<feature type="chain" id="PRO_5001945105" description="Bacteroidetes-specific membrane protein" evidence="1">
    <location>
        <begin position="21"/>
        <end position="342"/>
    </location>
</feature>